<keyword evidence="4" id="KW-1185">Reference proteome</keyword>
<dbReference type="PROSITE" id="PS00061">
    <property type="entry name" value="ADH_SHORT"/>
    <property type="match status" value="1"/>
</dbReference>
<protein>
    <submittedName>
        <fullName evidence="3">3-oxoacyl-[acyl-carrier-protein] reductase</fullName>
    </submittedName>
</protein>
<dbReference type="InterPro" id="IPR036291">
    <property type="entry name" value="NAD(P)-bd_dom_sf"/>
</dbReference>
<sequence>MEQLKGKVAIVTGGSRGIGCAIAKKFADQGARVIITYKSKYKKAEIKDIENAISGDRGLARAVKVDVSDFGQCETFVNRIIAEYGQVDICVNNAGISKDSTLSRTSYELWDEVIVNNLYSVFNMTKLVTRHMGKAKRGSIINISSIVGIYGNSWQSSYAASKAGIIGFTKSVAKELGGKQIRCNAIAPGFIQTDMTQHLIDTDISAGFLKNISLGRYGQVEDVAGLALFLASDESTYMTGQVICVDGGIGK</sequence>
<evidence type="ECO:0000313" key="3">
    <source>
        <dbReference type="EMBL" id="SEA27072.1"/>
    </source>
</evidence>
<evidence type="ECO:0000313" key="4">
    <source>
        <dbReference type="Proteomes" id="UP000199041"/>
    </source>
</evidence>
<evidence type="ECO:0000256" key="1">
    <source>
        <dbReference type="ARBA" id="ARBA00006484"/>
    </source>
</evidence>
<dbReference type="PRINTS" id="PR00080">
    <property type="entry name" value="SDRFAMILY"/>
</dbReference>
<dbReference type="SUPFAM" id="SSF51735">
    <property type="entry name" value="NAD(P)-binding Rossmann-fold domains"/>
    <property type="match status" value="1"/>
</dbReference>
<dbReference type="NCBIfam" id="NF005559">
    <property type="entry name" value="PRK07231.1"/>
    <property type="match status" value="1"/>
</dbReference>
<dbReference type="EMBL" id="FNQY01000012">
    <property type="protein sequence ID" value="SEA27072.1"/>
    <property type="molecule type" value="Genomic_DNA"/>
</dbReference>
<comment type="similarity">
    <text evidence="1">Belongs to the short-chain dehydrogenases/reductases (SDR) family.</text>
</comment>
<proteinExistence type="inferred from homology"/>
<dbReference type="PANTHER" id="PTHR42879:SF2">
    <property type="entry name" value="3-OXOACYL-[ACYL-CARRIER-PROTEIN] REDUCTASE FABG"/>
    <property type="match status" value="1"/>
</dbReference>
<dbReference type="STRING" id="551991.SAMN05192529_11231"/>
<dbReference type="OrthoDB" id="597477at2"/>
<dbReference type="Pfam" id="PF13561">
    <property type="entry name" value="adh_short_C2"/>
    <property type="match status" value="1"/>
</dbReference>
<dbReference type="InterPro" id="IPR050259">
    <property type="entry name" value="SDR"/>
</dbReference>
<reference evidence="3 4" key="1">
    <citation type="submission" date="2016-10" db="EMBL/GenBank/DDBJ databases">
        <authorList>
            <person name="de Groot N.N."/>
        </authorList>
    </citation>
    <scope>NUCLEOTIDE SEQUENCE [LARGE SCALE GENOMIC DNA]</scope>
    <source>
        <strain evidence="3 4">Vu-144</strain>
    </source>
</reference>
<dbReference type="AlphaFoldDB" id="A0A1H3ZUW0"/>
<gene>
    <name evidence="3" type="ORF">SAMN05192529_11231</name>
</gene>
<organism evidence="3 4">
    <name type="scientific">Arachidicoccus rhizosphaerae</name>
    <dbReference type="NCBI Taxonomy" id="551991"/>
    <lineage>
        <taxon>Bacteria</taxon>
        <taxon>Pseudomonadati</taxon>
        <taxon>Bacteroidota</taxon>
        <taxon>Chitinophagia</taxon>
        <taxon>Chitinophagales</taxon>
        <taxon>Chitinophagaceae</taxon>
        <taxon>Arachidicoccus</taxon>
    </lineage>
</organism>
<dbReference type="PANTHER" id="PTHR42879">
    <property type="entry name" value="3-OXOACYL-(ACYL-CARRIER-PROTEIN) REDUCTASE"/>
    <property type="match status" value="1"/>
</dbReference>
<dbReference type="Proteomes" id="UP000199041">
    <property type="component" value="Unassembled WGS sequence"/>
</dbReference>
<dbReference type="NCBIfam" id="NF009466">
    <property type="entry name" value="PRK12826.1-2"/>
    <property type="match status" value="1"/>
</dbReference>
<accession>A0A1H3ZUW0</accession>
<dbReference type="GO" id="GO:0032787">
    <property type="term" value="P:monocarboxylic acid metabolic process"/>
    <property type="evidence" value="ECO:0007669"/>
    <property type="project" value="UniProtKB-ARBA"/>
</dbReference>
<dbReference type="FunFam" id="3.40.50.720:FF:000173">
    <property type="entry name" value="3-oxoacyl-[acyl-carrier protein] reductase"/>
    <property type="match status" value="1"/>
</dbReference>
<evidence type="ECO:0000256" key="2">
    <source>
        <dbReference type="ARBA" id="ARBA00023002"/>
    </source>
</evidence>
<dbReference type="InterPro" id="IPR002347">
    <property type="entry name" value="SDR_fam"/>
</dbReference>
<keyword evidence="2" id="KW-0560">Oxidoreductase</keyword>
<dbReference type="PRINTS" id="PR00081">
    <property type="entry name" value="GDHRDH"/>
</dbReference>
<dbReference type="Gene3D" id="3.40.50.720">
    <property type="entry name" value="NAD(P)-binding Rossmann-like Domain"/>
    <property type="match status" value="1"/>
</dbReference>
<dbReference type="GO" id="GO:0016491">
    <property type="term" value="F:oxidoreductase activity"/>
    <property type="evidence" value="ECO:0007669"/>
    <property type="project" value="UniProtKB-KW"/>
</dbReference>
<name>A0A1H3ZUW0_9BACT</name>
<dbReference type="RefSeq" id="WP_091398244.1">
    <property type="nucleotide sequence ID" value="NZ_FNQY01000012.1"/>
</dbReference>
<dbReference type="InterPro" id="IPR020904">
    <property type="entry name" value="Sc_DH/Rdtase_CS"/>
</dbReference>